<accession>A0A0K2TE00</accession>
<sequence>MDLFQDLVDVNGIRFFPLVGLPLSFSLGDVFLGFSGLLCGFANRLGWHDYVVSSVN</sequence>
<evidence type="ECO:0000313" key="2">
    <source>
        <dbReference type="EMBL" id="CDW23681.1"/>
    </source>
</evidence>
<name>A0A0K2TE00_LEPSM</name>
<keyword evidence="1" id="KW-0812">Transmembrane</keyword>
<keyword evidence="1" id="KW-1133">Transmembrane helix</keyword>
<reference evidence="2" key="1">
    <citation type="submission" date="2014-05" db="EMBL/GenBank/DDBJ databases">
        <authorList>
            <person name="Chronopoulou M."/>
        </authorList>
    </citation>
    <scope>NUCLEOTIDE SEQUENCE</scope>
    <source>
        <tissue evidence="2">Whole organism</tissue>
    </source>
</reference>
<feature type="transmembrane region" description="Helical" evidence="1">
    <location>
        <begin position="20"/>
        <end position="41"/>
    </location>
</feature>
<organism evidence="2">
    <name type="scientific">Lepeophtheirus salmonis</name>
    <name type="common">Salmon louse</name>
    <name type="synonym">Caligus salmonis</name>
    <dbReference type="NCBI Taxonomy" id="72036"/>
    <lineage>
        <taxon>Eukaryota</taxon>
        <taxon>Metazoa</taxon>
        <taxon>Ecdysozoa</taxon>
        <taxon>Arthropoda</taxon>
        <taxon>Crustacea</taxon>
        <taxon>Multicrustacea</taxon>
        <taxon>Hexanauplia</taxon>
        <taxon>Copepoda</taxon>
        <taxon>Siphonostomatoida</taxon>
        <taxon>Caligidae</taxon>
        <taxon>Lepeophtheirus</taxon>
    </lineage>
</organism>
<keyword evidence="1" id="KW-0472">Membrane</keyword>
<protein>
    <submittedName>
        <fullName evidence="2">Putative LOC616819 [Bos taurus]</fullName>
    </submittedName>
</protein>
<dbReference type="EMBL" id="HACA01006320">
    <property type="protein sequence ID" value="CDW23681.1"/>
    <property type="molecule type" value="Transcribed_RNA"/>
</dbReference>
<proteinExistence type="predicted"/>
<evidence type="ECO:0000256" key="1">
    <source>
        <dbReference type="SAM" id="Phobius"/>
    </source>
</evidence>
<feature type="non-terminal residue" evidence="2">
    <location>
        <position position="56"/>
    </location>
</feature>
<dbReference type="AlphaFoldDB" id="A0A0K2TE00"/>